<accession>A0A2A3YZL8</accession>
<keyword evidence="4" id="KW-0067">ATP-binding</keyword>
<evidence type="ECO:0000256" key="5">
    <source>
        <dbReference type="SAM" id="MobiDB-lite"/>
    </source>
</evidence>
<evidence type="ECO:0000256" key="2">
    <source>
        <dbReference type="ARBA" id="ARBA00022448"/>
    </source>
</evidence>
<evidence type="ECO:0000313" key="8">
    <source>
        <dbReference type="EMBL" id="PCC46141.1"/>
    </source>
</evidence>
<dbReference type="CDD" id="cd03257">
    <property type="entry name" value="ABC_NikE_OppD_transporters"/>
    <property type="match status" value="1"/>
</dbReference>
<dbReference type="PANTHER" id="PTHR43776:SF7">
    <property type="entry name" value="D,D-DIPEPTIDE TRANSPORT ATP-BINDING PROTEIN DDPF-RELATED"/>
    <property type="match status" value="1"/>
</dbReference>
<dbReference type="GO" id="GO:0015833">
    <property type="term" value="P:peptide transport"/>
    <property type="evidence" value="ECO:0007669"/>
    <property type="project" value="InterPro"/>
</dbReference>
<proteinExistence type="inferred from homology"/>
<organism evidence="7 10">
    <name type="scientific">Brevibacterium aurantiacum</name>
    <dbReference type="NCBI Taxonomy" id="273384"/>
    <lineage>
        <taxon>Bacteria</taxon>
        <taxon>Bacillati</taxon>
        <taxon>Actinomycetota</taxon>
        <taxon>Actinomycetes</taxon>
        <taxon>Micrococcales</taxon>
        <taxon>Brevibacteriaceae</taxon>
        <taxon>Brevibacterium</taxon>
    </lineage>
</organism>
<dbReference type="InterPro" id="IPR027417">
    <property type="entry name" value="P-loop_NTPase"/>
</dbReference>
<name>A0A2A3YZL8_BREAU</name>
<sequence>MPGRPHRARRPRAGPHLAMHPQPRIRRRFSTEVRGDAMTIEQTETHEQTVLEARNLSKVFASRSFLGRTVSETKAVDQVSLSLSAGKTYALVGESGSGKSTTGRLLQGLITPTAGEVSIFGTDGSSSEQSTTRANRDVQMIFQDPYSSLNPRRRIRSILEESLRIIGEKEPKTIRLKVDEALAAVGFTEEHAQRYPHEFSGGQRQRIGIARALVASPRIIICDEPVSALDVSIQAQILNLLRKLQRDLGLAYLFITHDMSVVRYLAHRVGVMHQGKIVEEADTAELFANPQHDYTKRLLSSVPIHHPSQRSTAKG</sequence>
<dbReference type="Pfam" id="PF08352">
    <property type="entry name" value="oligo_HPY"/>
    <property type="match status" value="1"/>
</dbReference>
<dbReference type="AlphaFoldDB" id="A0A2A3YZL8"/>
<evidence type="ECO:0000313" key="9">
    <source>
        <dbReference type="Proteomes" id="UP000217564"/>
    </source>
</evidence>
<evidence type="ECO:0000256" key="3">
    <source>
        <dbReference type="ARBA" id="ARBA00022741"/>
    </source>
</evidence>
<feature type="region of interest" description="Disordered" evidence="5">
    <location>
        <begin position="1"/>
        <end position="20"/>
    </location>
</feature>
<dbReference type="InterPro" id="IPR003439">
    <property type="entry name" value="ABC_transporter-like_ATP-bd"/>
</dbReference>
<dbReference type="InterPro" id="IPR017871">
    <property type="entry name" value="ABC_transporter-like_CS"/>
</dbReference>
<dbReference type="GO" id="GO:0016887">
    <property type="term" value="F:ATP hydrolysis activity"/>
    <property type="evidence" value="ECO:0007669"/>
    <property type="project" value="InterPro"/>
</dbReference>
<comment type="similarity">
    <text evidence="1">Belongs to the ABC transporter superfamily.</text>
</comment>
<feature type="compositionally biased region" description="Basic residues" evidence="5">
    <location>
        <begin position="1"/>
        <end position="13"/>
    </location>
</feature>
<protein>
    <recommendedName>
        <fullName evidence="6">ABC transporter domain-containing protein</fullName>
    </recommendedName>
</protein>
<dbReference type="Proteomes" id="UP000218620">
    <property type="component" value="Unassembled WGS sequence"/>
</dbReference>
<dbReference type="GO" id="GO:0005524">
    <property type="term" value="F:ATP binding"/>
    <property type="evidence" value="ECO:0007669"/>
    <property type="project" value="UniProtKB-KW"/>
</dbReference>
<evidence type="ECO:0000259" key="6">
    <source>
        <dbReference type="PROSITE" id="PS50893"/>
    </source>
</evidence>
<dbReference type="SUPFAM" id="SSF52540">
    <property type="entry name" value="P-loop containing nucleoside triphosphate hydrolases"/>
    <property type="match status" value="1"/>
</dbReference>
<feature type="domain" description="ABC transporter" evidence="6">
    <location>
        <begin position="51"/>
        <end position="299"/>
    </location>
</feature>
<dbReference type="PROSITE" id="PS50893">
    <property type="entry name" value="ABC_TRANSPORTER_2"/>
    <property type="match status" value="1"/>
</dbReference>
<dbReference type="SMART" id="SM00382">
    <property type="entry name" value="AAA"/>
    <property type="match status" value="1"/>
</dbReference>
<dbReference type="PANTHER" id="PTHR43776">
    <property type="entry name" value="TRANSPORT ATP-BINDING PROTEIN"/>
    <property type="match status" value="1"/>
</dbReference>
<evidence type="ECO:0000313" key="10">
    <source>
        <dbReference type="Proteomes" id="UP000218620"/>
    </source>
</evidence>
<dbReference type="Gene3D" id="3.40.50.300">
    <property type="entry name" value="P-loop containing nucleotide triphosphate hydrolases"/>
    <property type="match status" value="1"/>
</dbReference>
<comment type="caution">
    <text evidence="7">The sequence shown here is derived from an EMBL/GenBank/DDBJ whole genome shotgun (WGS) entry which is preliminary data.</text>
</comment>
<reference evidence="9 10" key="1">
    <citation type="journal article" date="2017" name="Elife">
        <title>Extensive horizontal gene transfer in cheese-associated bacteria.</title>
        <authorList>
            <person name="Bonham K.S."/>
            <person name="Wolfe B.E."/>
            <person name="Dutton R.J."/>
        </authorList>
    </citation>
    <scope>NUCLEOTIDE SEQUENCE [LARGE SCALE GENOMIC DNA]</scope>
    <source>
        <strain evidence="8 9">947_7</strain>
        <strain evidence="7 10">962_8</strain>
    </source>
</reference>
<gene>
    <name evidence="8" type="ORF">CIK64_12035</name>
    <name evidence="7" type="ORF">CIK65_00455</name>
</gene>
<dbReference type="EMBL" id="NRGQ01000002">
    <property type="protein sequence ID" value="PCC44673.1"/>
    <property type="molecule type" value="Genomic_DNA"/>
</dbReference>
<dbReference type="Pfam" id="PF00005">
    <property type="entry name" value="ABC_tran"/>
    <property type="match status" value="1"/>
</dbReference>
<dbReference type="Proteomes" id="UP000217564">
    <property type="component" value="Unassembled WGS sequence"/>
</dbReference>
<keyword evidence="2" id="KW-0813">Transport</keyword>
<dbReference type="FunFam" id="3.40.50.300:FF:000016">
    <property type="entry name" value="Oligopeptide ABC transporter ATP-binding component"/>
    <property type="match status" value="1"/>
</dbReference>
<dbReference type="InterPro" id="IPR003593">
    <property type="entry name" value="AAA+_ATPase"/>
</dbReference>
<dbReference type="GO" id="GO:0055085">
    <property type="term" value="P:transmembrane transport"/>
    <property type="evidence" value="ECO:0007669"/>
    <property type="project" value="UniProtKB-ARBA"/>
</dbReference>
<dbReference type="InterPro" id="IPR050319">
    <property type="entry name" value="ABC_transp_ATP-bind"/>
</dbReference>
<dbReference type="InterPro" id="IPR013563">
    <property type="entry name" value="Oligopep_ABC_C"/>
</dbReference>
<dbReference type="PROSITE" id="PS00211">
    <property type="entry name" value="ABC_TRANSPORTER_1"/>
    <property type="match status" value="1"/>
</dbReference>
<dbReference type="EMBL" id="NRGP01000016">
    <property type="protein sequence ID" value="PCC46141.1"/>
    <property type="molecule type" value="Genomic_DNA"/>
</dbReference>
<evidence type="ECO:0000256" key="4">
    <source>
        <dbReference type="ARBA" id="ARBA00022840"/>
    </source>
</evidence>
<evidence type="ECO:0000313" key="7">
    <source>
        <dbReference type="EMBL" id="PCC44673.1"/>
    </source>
</evidence>
<keyword evidence="3" id="KW-0547">Nucleotide-binding</keyword>
<evidence type="ECO:0000256" key="1">
    <source>
        <dbReference type="ARBA" id="ARBA00005417"/>
    </source>
</evidence>